<feature type="transmembrane region" description="Helical" evidence="1">
    <location>
        <begin position="306"/>
        <end position="323"/>
    </location>
</feature>
<evidence type="ECO:0000313" key="3">
    <source>
        <dbReference type="Proteomes" id="UP001432099"/>
    </source>
</evidence>
<feature type="transmembrane region" description="Helical" evidence="1">
    <location>
        <begin position="169"/>
        <end position="195"/>
    </location>
</feature>
<feature type="transmembrane region" description="Helical" evidence="1">
    <location>
        <begin position="328"/>
        <end position="345"/>
    </location>
</feature>
<name>A0ABM8IKG0_9FIRM</name>
<feature type="transmembrane region" description="Helical" evidence="1">
    <location>
        <begin position="248"/>
        <end position="266"/>
    </location>
</feature>
<dbReference type="EMBL" id="AP028127">
    <property type="protein sequence ID" value="BEH91602.1"/>
    <property type="molecule type" value="Genomic_DNA"/>
</dbReference>
<feature type="transmembrane region" description="Helical" evidence="1">
    <location>
        <begin position="32"/>
        <end position="49"/>
    </location>
</feature>
<keyword evidence="1" id="KW-1133">Transmembrane helix</keyword>
<evidence type="ECO:0000313" key="2">
    <source>
        <dbReference type="EMBL" id="BEH91602.1"/>
    </source>
</evidence>
<keyword evidence="1" id="KW-0472">Membrane</keyword>
<feature type="transmembrane region" description="Helical" evidence="1">
    <location>
        <begin position="278"/>
        <end position="300"/>
    </location>
</feature>
<dbReference type="InterPro" id="IPR049458">
    <property type="entry name" value="EpsG-like"/>
</dbReference>
<keyword evidence="3" id="KW-1185">Reference proteome</keyword>
<dbReference type="RefSeq" id="WP_338617454.1">
    <property type="nucleotide sequence ID" value="NZ_AP028127.1"/>
</dbReference>
<sequence length="365" mass="43165">MLIYILVFILINFYYFFIYINGNNKSLKKKKIFLFFSFLTMFLIMGFRSENVGTDTSLYCNIFIKNSTLSFMDILKSGDSAILYVLYNKLVSLFSNDRNAIIVINSFVICLLTAIFIYNNSKKNVILPTILFMSFYHYFSAMNISRQYIAVLLIANSLYFLKLNKKLPFIFMCICATFIHNTAIISFTLLPIFFIKRNKKKLYIYLFSLFVIALFLDKIIAIFSQIFPHYELYLNNNLLTEVGQNKKILITFIYIIFEIIILILLRKKTLKIEEENSLFIYYFINALAILIGILSLKIMLLSRIEVYFSIFAIIYIPYILSFFKDKILYIYIFTLLMILPMLIQLKSNNSEVLPYENWLFHIKVN</sequence>
<evidence type="ECO:0008006" key="4">
    <source>
        <dbReference type="Google" id="ProtNLM"/>
    </source>
</evidence>
<keyword evidence="1" id="KW-0812">Transmembrane</keyword>
<feature type="transmembrane region" description="Helical" evidence="1">
    <location>
        <begin position="6"/>
        <end position="23"/>
    </location>
</feature>
<proteinExistence type="predicted"/>
<dbReference type="Proteomes" id="UP001432099">
    <property type="component" value="Chromosome"/>
</dbReference>
<reference evidence="2" key="1">
    <citation type="journal article" date="2024" name="Int. J. Syst. Evol. Microbiol.">
        <title>Turicibacter faecis sp. nov., isolated from faeces of heart failure mouse model.</title>
        <authorList>
            <person name="Imamura Y."/>
            <person name="Motooka D."/>
            <person name="Nakajima Y."/>
            <person name="Ito S."/>
            <person name="Kitakaze M."/>
            <person name="Iida T."/>
            <person name="Nakamura S."/>
        </authorList>
    </citation>
    <scope>NUCLEOTIDE SEQUENCE</scope>
    <source>
        <strain evidence="2">TC023</strain>
    </source>
</reference>
<feature type="transmembrane region" description="Helical" evidence="1">
    <location>
        <begin position="99"/>
        <end position="119"/>
    </location>
</feature>
<evidence type="ECO:0000256" key="1">
    <source>
        <dbReference type="SAM" id="Phobius"/>
    </source>
</evidence>
<feature type="transmembrane region" description="Helical" evidence="1">
    <location>
        <begin position="125"/>
        <end position="141"/>
    </location>
</feature>
<accession>A0ABM8IKG0</accession>
<feature type="transmembrane region" description="Helical" evidence="1">
    <location>
        <begin position="202"/>
        <end position="228"/>
    </location>
</feature>
<gene>
    <name evidence="2" type="ORF">T23_17040</name>
</gene>
<protein>
    <recommendedName>
        <fullName evidence="4">EpsG family protein</fullName>
    </recommendedName>
</protein>
<dbReference type="Pfam" id="PF14897">
    <property type="entry name" value="EpsG"/>
    <property type="match status" value="1"/>
</dbReference>
<organism evidence="2 3">
    <name type="scientific">Turicibacter faecis</name>
    <dbReference type="NCBI Taxonomy" id="2963365"/>
    <lineage>
        <taxon>Bacteria</taxon>
        <taxon>Bacillati</taxon>
        <taxon>Bacillota</taxon>
        <taxon>Erysipelotrichia</taxon>
        <taxon>Erysipelotrichales</taxon>
        <taxon>Turicibacteraceae</taxon>
        <taxon>Turicibacter</taxon>
    </lineage>
</organism>